<dbReference type="Proteomes" id="UP001220324">
    <property type="component" value="Unassembled WGS sequence"/>
</dbReference>
<evidence type="ECO:0000259" key="3">
    <source>
        <dbReference type="Pfam" id="PF12697"/>
    </source>
</evidence>
<evidence type="ECO:0000313" key="5">
    <source>
        <dbReference type="Proteomes" id="UP001220324"/>
    </source>
</evidence>
<accession>A0AAD6GEE4</accession>
<dbReference type="Pfam" id="PF12697">
    <property type="entry name" value="Abhydrolase_6"/>
    <property type="match status" value="1"/>
</dbReference>
<evidence type="ECO:0000313" key="4">
    <source>
        <dbReference type="EMBL" id="KAJ5537657.1"/>
    </source>
</evidence>
<dbReference type="GO" id="GO:0017000">
    <property type="term" value="P:antibiotic biosynthetic process"/>
    <property type="evidence" value="ECO:0007669"/>
    <property type="project" value="UniProtKB-ARBA"/>
</dbReference>
<organism evidence="4 5">
    <name type="scientific">Penicillium frequentans</name>
    <dbReference type="NCBI Taxonomy" id="3151616"/>
    <lineage>
        <taxon>Eukaryota</taxon>
        <taxon>Fungi</taxon>
        <taxon>Dikarya</taxon>
        <taxon>Ascomycota</taxon>
        <taxon>Pezizomycotina</taxon>
        <taxon>Eurotiomycetes</taxon>
        <taxon>Eurotiomycetidae</taxon>
        <taxon>Eurotiales</taxon>
        <taxon>Aspergillaceae</taxon>
        <taxon>Penicillium</taxon>
    </lineage>
</organism>
<dbReference type="EMBL" id="JAQIZZ010000006">
    <property type="protein sequence ID" value="KAJ5537657.1"/>
    <property type="molecule type" value="Genomic_DNA"/>
</dbReference>
<dbReference type="GO" id="GO:0072330">
    <property type="term" value="P:monocarboxylic acid biosynthetic process"/>
    <property type="evidence" value="ECO:0007669"/>
    <property type="project" value="UniProtKB-ARBA"/>
</dbReference>
<comment type="similarity">
    <text evidence="2">Belongs to the AB hydrolase superfamily. Epoxide hydrolase family.</text>
</comment>
<protein>
    <submittedName>
        <fullName evidence="4">Epoxide hydrolase</fullName>
    </submittedName>
</protein>
<gene>
    <name evidence="4" type="ORF">N7494_007136</name>
</gene>
<dbReference type="Gene3D" id="3.40.50.1820">
    <property type="entry name" value="alpha/beta hydrolase"/>
    <property type="match status" value="1"/>
</dbReference>
<dbReference type="InterPro" id="IPR029058">
    <property type="entry name" value="AB_hydrolase_fold"/>
</dbReference>
<keyword evidence="5" id="KW-1185">Reference proteome</keyword>
<dbReference type="AlphaFoldDB" id="A0AAD6GEE4"/>
<evidence type="ECO:0000256" key="2">
    <source>
        <dbReference type="ARBA" id="ARBA00038334"/>
    </source>
</evidence>
<dbReference type="PANTHER" id="PTHR43329">
    <property type="entry name" value="EPOXIDE HYDROLASE"/>
    <property type="match status" value="1"/>
</dbReference>
<dbReference type="PRINTS" id="PR00412">
    <property type="entry name" value="EPOXHYDRLASE"/>
</dbReference>
<dbReference type="InterPro" id="IPR000073">
    <property type="entry name" value="AB_hydrolase_1"/>
</dbReference>
<dbReference type="GO" id="GO:0016787">
    <property type="term" value="F:hydrolase activity"/>
    <property type="evidence" value="ECO:0007669"/>
    <property type="project" value="UniProtKB-KW"/>
</dbReference>
<feature type="domain" description="AB hydrolase-1" evidence="3">
    <location>
        <begin position="15"/>
        <end position="226"/>
    </location>
</feature>
<name>A0AAD6GEE4_9EURO</name>
<comment type="caution">
    <text evidence="4">The sequence shown here is derived from an EMBL/GenBank/DDBJ whole genome shotgun (WGS) entry which is preliminary data.</text>
</comment>
<sequence>MSLHMADILDIEKVDRCLAVGHDWGCGLLSRIVSYVPDRLVGIVLISVGYAKSDKINSHIKSLIGYEPFGYWPWHNTEEAVKDCDDHSESVFTLVYPANPDDWKVNFTPLGAAAAYVSTGRTAPYPSWYTPEEYTIRKQIFAQGYRGPMNWYKAAIRGVNLADEAEIADGRCHLPTLLIVSEKDHVARADMGIAGTKELVADLRVKNFEECGHWIQLERPNEMNDALKEFARELFGKTEAEVTST</sequence>
<evidence type="ECO:0000256" key="1">
    <source>
        <dbReference type="ARBA" id="ARBA00022801"/>
    </source>
</evidence>
<dbReference type="SUPFAM" id="SSF53474">
    <property type="entry name" value="alpha/beta-Hydrolases"/>
    <property type="match status" value="1"/>
</dbReference>
<keyword evidence="1 4" id="KW-0378">Hydrolase</keyword>
<dbReference type="InterPro" id="IPR000639">
    <property type="entry name" value="Epox_hydrolase-like"/>
</dbReference>
<proteinExistence type="inferred from homology"/>
<reference evidence="4 5" key="1">
    <citation type="journal article" date="2023" name="IMA Fungus">
        <title>Comparative genomic study of the Penicillium genus elucidates a diverse pangenome and 15 lateral gene transfer events.</title>
        <authorList>
            <person name="Petersen C."/>
            <person name="Sorensen T."/>
            <person name="Nielsen M.R."/>
            <person name="Sondergaard T.E."/>
            <person name="Sorensen J.L."/>
            <person name="Fitzpatrick D.A."/>
            <person name="Frisvad J.C."/>
            <person name="Nielsen K.L."/>
        </authorList>
    </citation>
    <scope>NUCLEOTIDE SEQUENCE [LARGE SCALE GENOMIC DNA]</scope>
    <source>
        <strain evidence="4 5">IBT 35679</strain>
    </source>
</reference>